<keyword evidence="6" id="KW-0255">Endonuclease</keyword>
<reference evidence="10 11" key="1">
    <citation type="submission" date="2014-04" db="EMBL/GenBank/DDBJ databases">
        <title>Genome evolution of avian class.</title>
        <authorList>
            <person name="Zhang G."/>
            <person name="Li C."/>
        </authorList>
    </citation>
    <scope>NUCLEOTIDE SEQUENCE [LARGE SCALE GENOMIC DNA]</scope>
    <source>
        <strain evidence="10">BGI_N324</strain>
    </source>
</reference>
<keyword evidence="11" id="KW-1185">Reference proteome</keyword>
<dbReference type="InterPro" id="IPR043502">
    <property type="entry name" value="DNA/RNA_pol_sf"/>
</dbReference>
<dbReference type="Gene3D" id="3.30.70.270">
    <property type="match status" value="2"/>
</dbReference>
<gene>
    <name evidence="10" type="ORF">N324_02231</name>
</gene>
<keyword evidence="4" id="KW-0548">Nucleotidyltransferase</keyword>
<evidence type="ECO:0000256" key="4">
    <source>
        <dbReference type="ARBA" id="ARBA00022695"/>
    </source>
</evidence>
<evidence type="ECO:0000256" key="8">
    <source>
        <dbReference type="ARBA" id="ARBA00022918"/>
    </source>
</evidence>
<keyword evidence="3" id="KW-0808">Transferase</keyword>
<dbReference type="Pfam" id="PF06817">
    <property type="entry name" value="RVT_thumb"/>
    <property type="match status" value="1"/>
</dbReference>
<protein>
    <recommendedName>
        <fullName evidence="2">ribonuclease H</fullName>
        <ecNumber evidence="2">3.1.26.4</ecNumber>
    </recommendedName>
</protein>
<dbReference type="GO" id="GO:0035613">
    <property type="term" value="F:RNA stem-loop binding"/>
    <property type="evidence" value="ECO:0007669"/>
    <property type="project" value="TreeGrafter"/>
</dbReference>
<organism evidence="10 11">
    <name type="scientific">Chlamydotis macqueenii</name>
    <name type="common">Macqueen's bustard</name>
    <dbReference type="NCBI Taxonomy" id="187382"/>
    <lineage>
        <taxon>Eukaryota</taxon>
        <taxon>Metazoa</taxon>
        <taxon>Chordata</taxon>
        <taxon>Craniata</taxon>
        <taxon>Vertebrata</taxon>
        <taxon>Euteleostomi</taxon>
        <taxon>Archelosauria</taxon>
        <taxon>Archosauria</taxon>
        <taxon>Dinosauria</taxon>
        <taxon>Saurischia</taxon>
        <taxon>Theropoda</taxon>
        <taxon>Coelurosauria</taxon>
        <taxon>Aves</taxon>
        <taxon>Neognathae</taxon>
        <taxon>Neoaves</taxon>
        <taxon>Otidimorphae</taxon>
        <taxon>Otidiformes</taxon>
        <taxon>Otididae</taxon>
        <taxon>Chlamydotis</taxon>
    </lineage>
</organism>
<evidence type="ECO:0000256" key="2">
    <source>
        <dbReference type="ARBA" id="ARBA00012180"/>
    </source>
</evidence>
<dbReference type="GO" id="GO:0003964">
    <property type="term" value="F:RNA-directed DNA polymerase activity"/>
    <property type="evidence" value="ECO:0007669"/>
    <property type="project" value="UniProtKB-KW"/>
</dbReference>
<accession>A0A091KGB2</accession>
<comment type="similarity">
    <text evidence="1">Belongs to the beta type-B retroviral polymerase family. HERV class-II K(HML-2) pol subfamily.</text>
</comment>
<evidence type="ECO:0000256" key="7">
    <source>
        <dbReference type="ARBA" id="ARBA00022801"/>
    </source>
</evidence>
<evidence type="ECO:0000256" key="1">
    <source>
        <dbReference type="ARBA" id="ARBA00010879"/>
    </source>
</evidence>
<dbReference type="InterPro" id="IPR010661">
    <property type="entry name" value="RVT_thumb"/>
</dbReference>
<dbReference type="SUPFAM" id="SSF56672">
    <property type="entry name" value="DNA/RNA polymerases"/>
    <property type="match status" value="1"/>
</dbReference>
<dbReference type="PROSITE" id="PS50878">
    <property type="entry name" value="RT_POL"/>
    <property type="match status" value="1"/>
</dbReference>
<name>A0A091KGB2_9AVES</name>
<dbReference type="InterPro" id="IPR043128">
    <property type="entry name" value="Rev_trsase/Diguanyl_cyclase"/>
</dbReference>
<dbReference type="PANTHER" id="PTHR41694:SF3">
    <property type="entry name" value="RNA-DIRECTED DNA POLYMERASE-RELATED"/>
    <property type="match status" value="1"/>
</dbReference>
<evidence type="ECO:0000313" key="11">
    <source>
        <dbReference type="Proteomes" id="UP000053330"/>
    </source>
</evidence>
<dbReference type="EMBL" id="KK742237">
    <property type="protein sequence ID" value="KFP39132.1"/>
    <property type="molecule type" value="Genomic_DNA"/>
</dbReference>
<dbReference type="Pfam" id="PF00078">
    <property type="entry name" value="RVT_1"/>
    <property type="match status" value="1"/>
</dbReference>
<keyword evidence="8" id="KW-0695">RNA-directed DNA polymerase</keyword>
<evidence type="ECO:0000313" key="10">
    <source>
        <dbReference type="EMBL" id="KFP39132.1"/>
    </source>
</evidence>
<dbReference type="Proteomes" id="UP000053330">
    <property type="component" value="Unassembled WGS sequence"/>
</dbReference>
<feature type="non-terminal residue" evidence="10">
    <location>
        <position position="1"/>
    </location>
</feature>
<dbReference type="Gene3D" id="3.10.10.10">
    <property type="entry name" value="HIV Type 1 Reverse Transcriptase, subunit A, domain 1"/>
    <property type="match status" value="1"/>
</dbReference>
<dbReference type="PANTHER" id="PTHR41694">
    <property type="entry name" value="ENDOGENOUS RETROVIRUS GROUP K MEMBER POL PROTEIN"/>
    <property type="match status" value="1"/>
</dbReference>
<evidence type="ECO:0000259" key="9">
    <source>
        <dbReference type="PROSITE" id="PS50878"/>
    </source>
</evidence>
<feature type="domain" description="Reverse transcriptase" evidence="9">
    <location>
        <begin position="1"/>
        <end position="104"/>
    </location>
</feature>
<keyword evidence="5" id="KW-0540">Nuclease</keyword>
<dbReference type="InterPro" id="IPR000477">
    <property type="entry name" value="RT_dom"/>
</dbReference>
<feature type="non-terminal residue" evidence="10">
    <location>
        <position position="178"/>
    </location>
</feature>
<evidence type="ECO:0000256" key="5">
    <source>
        <dbReference type="ARBA" id="ARBA00022722"/>
    </source>
</evidence>
<dbReference type="GO" id="GO:0004523">
    <property type="term" value="F:RNA-DNA hybrid ribonuclease activity"/>
    <property type="evidence" value="ECO:0007669"/>
    <property type="project" value="UniProtKB-EC"/>
</dbReference>
<dbReference type="AlphaFoldDB" id="A0A091KGB2"/>
<evidence type="ECO:0000256" key="6">
    <source>
        <dbReference type="ARBA" id="ARBA00022759"/>
    </source>
</evidence>
<evidence type="ECO:0000256" key="3">
    <source>
        <dbReference type="ARBA" id="ARBA00022679"/>
    </source>
</evidence>
<dbReference type="EC" id="3.1.26.4" evidence="2"/>
<proteinExistence type="inferred from homology"/>
<sequence>FAFTLPSINREAPAQRFEWTVLPQGMKNSPTLCQLFVHNAFRLIRAAWPKAILYHYMDDILIAQERPFTEQQRQFLMHSLKQEGLIAPDKIQPTAPWNYLGWQITDSQIRPQKFTITTHICTLHDAQKLMGDLQWLRPIVGISNDDLNILRPLLRGVDPATPVALSPQQETALQRITE</sequence>
<keyword evidence="7" id="KW-0378">Hydrolase</keyword>